<feature type="chain" id="PRO_5045558262" evidence="1">
    <location>
        <begin position="27"/>
        <end position="427"/>
    </location>
</feature>
<evidence type="ECO:0000313" key="3">
    <source>
        <dbReference type="Proteomes" id="UP000644749"/>
    </source>
</evidence>
<feature type="signal peptide" evidence="1">
    <location>
        <begin position="1"/>
        <end position="26"/>
    </location>
</feature>
<evidence type="ECO:0000256" key="1">
    <source>
        <dbReference type="SAM" id="SignalP"/>
    </source>
</evidence>
<protein>
    <submittedName>
        <fullName evidence="2">PPC domain-containing protein</fullName>
    </submittedName>
</protein>
<keyword evidence="1" id="KW-0732">Signal</keyword>
<sequence length="427" mass="44162">MPHRHRPARASLTITAALALALPAMAQDKAPSSAQDNSRMCGGTVEWLGGEAGAEISAGSVPLSAQAQVTGPARSLFAFRVAADSQAIRAEARADEGDPAIALLTEEGDVIAENDDTPTSLNSSVETNVGPGTYCLALSSVGEGAMAATVQVSRPDQPALLAAEGEGSSGIEAITPCMPDTPAAALAEGSLDDRLEQGPVNARQDATQTGYVRFSLTQPTSLTLRATSPSLDPAIRLFDAQGGLLAENDDADGLNARLDFATALAPGDYCIGVGALAPQPGELTISAERLDPQTFLRNAYRKGELNPPSDGSYPVQDLDLATQKQTVVLHDGAAQWVGFDLDQPTVVIISAYGGLVGADPKLVLFAPNGALAGENDDSDGGTDARLGPILLQPGRHQLGVIDVNRNDGSTGPIRPIGLIFERFLRAE</sequence>
<accession>A0ABS1S1W6</accession>
<dbReference type="Proteomes" id="UP000644749">
    <property type="component" value="Unassembled WGS sequence"/>
</dbReference>
<keyword evidence="3" id="KW-1185">Reference proteome</keyword>
<dbReference type="RefSeq" id="WP_191307109.1">
    <property type="nucleotide sequence ID" value="NZ_BNCL01000001.1"/>
</dbReference>
<name>A0ABS1S1W6_9RHOB</name>
<evidence type="ECO:0000313" key="2">
    <source>
        <dbReference type="EMBL" id="MBL3672539.1"/>
    </source>
</evidence>
<organism evidence="2 3">
    <name type="scientific">Paracoccus aerius</name>
    <dbReference type="NCBI Taxonomy" id="1915382"/>
    <lineage>
        <taxon>Bacteria</taxon>
        <taxon>Pseudomonadati</taxon>
        <taxon>Pseudomonadota</taxon>
        <taxon>Alphaproteobacteria</taxon>
        <taxon>Rhodobacterales</taxon>
        <taxon>Paracoccaceae</taxon>
        <taxon>Paracoccus</taxon>
    </lineage>
</organism>
<gene>
    <name evidence="2" type="ORF">JL111_03485</name>
</gene>
<dbReference type="EMBL" id="JAESHT010000002">
    <property type="protein sequence ID" value="MBL3672539.1"/>
    <property type="molecule type" value="Genomic_DNA"/>
</dbReference>
<reference evidence="2 3" key="1">
    <citation type="submission" date="2021-01" db="EMBL/GenBank/DDBJ databases">
        <title>011410 draft genome.</title>
        <authorList>
            <person name="Lang L."/>
        </authorList>
    </citation>
    <scope>NUCLEOTIDE SEQUENCE [LARGE SCALE GENOMIC DNA]</scope>
    <source>
        <strain evidence="2 3">KCTC 42845</strain>
    </source>
</reference>
<dbReference type="Gene3D" id="2.60.120.380">
    <property type="match status" value="1"/>
</dbReference>
<proteinExistence type="predicted"/>
<comment type="caution">
    <text evidence="2">The sequence shown here is derived from an EMBL/GenBank/DDBJ whole genome shotgun (WGS) entry which is preliminary data.</text>
</comment>